<dbReference type="AlphaFoldDB" id="A0A9E6ZIA3"/>
<protein>
    <submittedName>
        <fullName evidence="2">DUF4292 domain-containing protein</fullName>
    </submittedName>
</protein>
<evidence type="ECO:0000313" key="2">
    <source>
        <dbReference type="EMBL" id="UOB16022.1"/>
    </source>
</evidence>
<dbReference type="PROSITE" id="PS51257">
    <property type="entry name" value="PROKAR_LIPOPROTEIN"/>
    <property type="match status" value="1"/>
</dbReference>
<reference evidence="2" key="1">
    <citation type="submission" date="2022-03" db="EMBL/GenBank/DDBJ databases">
        <title>Description of Abyssus ytuae gen. nov., sp. nov., a novel member of the family Flavobacteriaceae isolated from the sediment of Mariana Trench.</title>
        <authorList>
            <person name="Zhang J."/>
            <person name="Xu X."/>
        </authorList>
    </citation>
    <scope>NUCLEOTIDE SEQUENCE</scope>
    <source>
        <strain evidence="2">MT3330</strain>
    </source>
</reference>
<dbReference type="InterPro" id="IPR025634">
    <property type="entry name" value="DUF4292"/>
</dbReference>
<proteinExistence type="predicted"/>
<evidence type="ECO:0000256" key="1">
    <source>
        <dbReference type="SAM" id="SignalP"/>
    </source>
</evidence>
<dbReference type="RefSeq" id="WP_255841169.1">
    <property type="nucleotide sequence ID" value="NZ_CP094358.1"/>
</dbReference>
<dbReference type="EMBL" id="CP094358">
    <property type="protein sequence ID" value="UOB16022.1"/>
    <property type="molecule type" value="Genomic_DNA"/>
</dbReference>
<sequence>MKVINRLLFFLIPCTALLLTSCKSKQILAEGEVKSNLSAKTIINNHYKNQLDFKTIRGRLKIDYENGKNSEGFTLSLRMEKDKAIWLSATLSMVKVLITPNRVSFYNKLDNTYFDGDFSYLSKFLGTQLDFDKVQNLLIGQAMFDLKEDTYFASISNNNYQLKPKKDLQLFKKLFLIEPGNFKMSLQQLSQPENGRLLNINYKSYQKVEQKTFPDELVIEAEEGNNKTLIAIAYKSIEFNQKVTFPYSIPDGYKEISLK</sequence>
<accession>A0A9E6ZIA3</accession>
<gene>
    <name evidence="2" type="ORF">MQE35_09745</name>
</gene>
<feature type="signal peptide" evidence="1">
    <location>
        <begin position="1"/>
        <end position="18"/>
    </location>
</feature>
<dbReference type="Proteomes" id="UP000831290">
    <property type="component" value="Chromosome"/>
</dbReference>
<feature type="chain" id="PRO_5038565237" evidence="1">
    <location>
        <begin position="19"/>
        <end position="259"/>
    </location>
</feature>
<name>A0A9E6ZIA3_9FLAO</name>
<dbReference type="Pfam" id="PF14125">
    <property type="entry name" value="DUF4292"/>
    <property type="match status" value="1"/>
</dbReference>
<keyword evidence="3" id="KW-1185">Reference proteome</keyword>
<keyword evidence="1" id="KW-0732">Signal</keyword>
<dbReference type="Gene3D" id="2.50.20.10">
    <property type="entry name" value="Lipoprotein localisation LolA/LolB/LppX"/>
    <property type="match status" value="1"/>
</dbReference>
<evidence type="ECO:0000313" key="3">
    <source>
        <dbReference type="Proteomes" id="UP000831290"/>
    </source>
</evidence>
<dbReference type="KEGG" id="fbm:MQE35_09745"/>
<organism evidence="2 3">
    <name type="scientific">Abyssalbus ytuae</name>
    <dbReference type="NCBI Taxonomy" id="2926907"/>
    <lineage>
        <taxon>Bacteria</taxon>
        <taxon>Pseudomonadati</taxon>
        <taxon>Bacteroidota</taxon>
        <taxon>Flavobacteriia</taxon>
        <taxon>Flavobacteriales</taxon>
        <taxon>Flavobacteriaceae</taxon>
        <taxon>Abyssalbus</taxon>
    </lineage>
</organism>